<protein>
    <submittedName>
        <fullName evidence="1">Uncharacterized protein</fullName>
    </submittedName>
</protein>
<evidence type="ECO:0000313" key="2">
    <source>
        <dbReference type="Proteomes" id="UP001482620"/>
    </source>
</evidence>
<sequence length="114" mass="12734">MIGGSIYDSWGPSEPQCCDESRVTLNRNDGHQQMWRRQGKHNASVTVVIRRAFGGGVVTVRAGGSSHYRTALHFVNATATSPYYLNNVINPVIVPIHEQHRPNFIFMEDNIPAD</sequence>
<reference evidence="1 2" key="1">
    <citation type="submission" date="2021-06" db="EMBL/GenBank/DDBJ databases">
        <authorList>
            <person name="Palmer J.M."/>
        </authorList>
    </citation>
    <scope>NUCLEOTIDE SEQUENCE [LARGE SCALE GENOMIC DNA]</scope>
    <source>
        <strain evidence="2">if_2019</strain>
        <tissue evidence="1">Muscle</tissue>
    </source>
</reference>
<accession>A0ABV0SJJ9</accession>
<name>A0ABV0SJJ9_9TELE</name>
<dbReference type="Gene3D" id="3.30.420.10">
    <property type="entry name" value="Ribonuclease H-like superfamily/Ribonuclease H"/>
    <property type="match status" value="1"/>
</dbReference>
<comment type="caution">
    <text evidence="1">The sequence shown here is derived from an EMBL/GenBank/DDBJ whole genome shotgun (WGS) entry which is preliminary data.</text>
</comment>
<keyword evidence="2" id="KW-1185">Reference proteome</keyword>
<proteinExistence type="predicted"/>
<dbReference type="EMBL" id="JAHRIQ010000309">
    <property type="protein sequence ID" value="MEQ2220430.1"/>
    <property type="molecule type" value="Genomic_DNA"/>
</dbReference>
<gene>
    <name evidence="1" type="ORF">ILYODFUR_005341</name>
</gene>
<organism evidence="1 2">
    <name type="scientific">Ilyodon furcidens</name>
    <name type="common">goldbreast splitfin</name>
    <dbReference type="NCBI Taxonomy" id="33524"/>
    <lineage>
        <taxon>Eukaryota</taxon>
        <taxon>Metazoa</taxon>
        <taxon>Chordata</taxon>
        <taxon>Craniata</taxon>
        <taxon>Vertebrata</taxon>
        <taxon>Euteleostomi</taxon>
        <taxon>Actinopterygii</taxon>
        <taxon>Neopterygii</taxon>
        <taxon>Teleostei</taxon>
        <taxon>Neoteleostei</taxon>
        <taxon>Acanthomorphata</taxon>
        <taxon>Ovalentaria</taxon>
        <taxon>Atherinomorphae</taxon>
        <taxon>Cyprinodontiformes</taxon>
        <taxon>Goodeidae</taxon>
        <taxon>Ilyodon</taxon>
    </lineage>
</organism>
<dbReference type="InterPro" id="IPR036397">
    <property type="entry name" value="RNaseH_sf"/>
</dbReference>
<evidence type="ECO:0000313" key="1">
    <source>
        <dbReference type="EMBL" id="MEQ2220430.1"/>
    </source>
</evidence>
<dbReference type="Proteomes" id="UP001482620">
    <property type="component" value="Unassembled WGS sequence"/>
</dbReference>